<dbReference type="EMBL" id="JASJOU010000021">
    <property type="protein sequence ID" value="MDJ1506260.1"/>
    <property type="molecule type" value="Genomic_DNA"/>
</dbReference>
<protein>
    <submittedName>
        <fullName evidence="1">Uncharacterized protein</fullName>
    </submittedName>
</protein>
<comment type="caution">
    <text evidence="1">The sequence shown here is derived from an EMBL/GenBank/DDBJ whole genome shotgun (WGS) entry which is preliminary data.</text>
</comment>
<name>A0AAE3RD01_9BACT</name>
<dbReference type="Proteomes" id="UP001232063">
    <property type="component" value="Unassembled WGS sequence"/>
</dbReference>
<accession>A0AAE3RD01</accession>
<evidence type="ECO:0000313" key="1">
    <source>
        <dbReference type="EMBL" id="MDJ1506260.1"/>
    </source>
</evidence>
<evidence type="ECO:0000313" key="2">
    <source>
        <dbReference type="Proteomes" id="UP001232063"/>
    </source>
</evidence>
<keyword evidence="2" id="KW-1185">Reference proteome</keyword>
<reference evidence="1" key="1">
    <citation type="submission" date="2023-05" db="EMBL/GenBank/DDBJ databases">
        <authorList>
            <person name="Zhang X."/>
        </authorList>
    </citation>
    <scope>NUCLEOTIDE SEQUENCE</scope>
    <source>
        <strain evidence="1">BD1B2-1</strain>
    </source>
</reference>
<dbReference type="AlphaFoldDB" id="A0AAE3RD01"/>
<organism evidence="1 2">
    <name type="scientific">Xanthocytophaga agilis</name>
    <dbReference type="NCBI Taxonomy" id="3048010"/>
    <lineage>
        <taxon>Bacteria</taxon>
        <taxon>Pseudomonadati</taxon>
        <taxon>Bacteroidota</taxon>
        <taxon>Cytophagia</taxon>
        <taxon>Cytophagales</taxon>
        <taxon>Rhodocytophagaceae</taxon>
        <taxon>Xanthocytophaga</taxon>
    </lineage>
</organism>
<proteinExistence type="predicted"/>
<sequence>MYSASGTSVLIRQIAFSNDLCQILYTTVPDYVGRGVHDRLLKNDSIFRDGYANEMGIFSGSIVSGYMLTHTIVVNG</sequence>
<gene>
    <name evidence="1" type="ORF">QNI22_36715</name>
</gene>